<sequence>MSDLYHRYADAIADDLLADPELFDPVSAEFASNSDEGYGEWMPAGDDTGAGADVEEFDAACGSYDVLDRRDRALTEEERSDLDELGRVMTGPADRGLLSGTGRGAYVHHDDDDSALDDAGGAADGVGDLGASKLWWRFGWFDGSRRSHRLAAIGVAVVVVLGVVVSLLPSGGEDKSSTTASTTRAFTVPTMTQSPPTPSSGNPAGAAADGPIGIKRADSRCTAGSTDPMQAFDSDVNTAWMCVPAYGVPGTVLRVEFDNWYVVTGVSIVPGWNRVNPDGSDEWLRHKTAATVEYQFNDPDETRLTQQTNNIRDEVVTRVQPPVLASAMTITITEFGTPTGAVADTKTIPGVGGVLASDTPKTGDLKDFAISSISIIGHRAA</sequence>
<gene>
    <name evidence="3" type="ORF">F0Q45_08320</name>
</gene>
<dbReference type="AlphaFoldDB" id="A0A5B1BU81"/>
<dbReference type="SUPFAM" id="SSF49785">
    <property type="entry name" value="Galactose-binding domain-like"/>
    <property type="match status" value="1"/>
</dbReference>
<proteinExistence type="predicted"/>
<comment type="caution">
    <text evidence="3">The sequence shown here is derived from an EMBL/GenBank/DDBJ whole genome shotgun (WGS) entry which is preliminary data.</text>
</comment>
<feature type="region of interest" description="Disordered" evidence="1">
    <location>
        <begin position="171"/>
        <end position="212"/>
    </location>
</feature>
<protein>
    <recommendedName>
        <fullName evidence="5">F5/8 type C domain-containing protein</fullName>
    </recommendedName>
</protein>
<evidence type="ECO:0000256" key="1">
    <source>
        <dbReference type="SAM" id="MobiDB-lite"/>
    </source>
</evidence>
<organism evidence="3 4">
    <name type="scientific">Mycobacterium simiae</name>
    <name type="common">Mycobacterium habana</name>
    <dbReference type="NCBI Taxonomy" id="1784"/>
    <lineage>
        <taxon>Bacteria</taxon>
        <taxon>Bacillati</taxon>
        <taxon>Actinomycetota</taxon>
        <taxon>Actinomycetes</taxon>
        <taxon>Mycobacteriales</taxon>
        <taxon>Mycobacteriaceae</taxon>
        <taxon>Mycobacterium</taxon>
        <taxon>Mycobacterium simiae complex</taxon>
    </lineage>
</organism>
<keyword evidence="2" id="KW-1133">Transmembrane helix</keyword>
<evidence type="ECO:0008006" key="5">
    <source>
        <dbReference type="Google" id="ProtNLM"/>
    </source>
</evidence>
<keyword evidence="4" id="KW-1185">Reference proteome</keyword>
<dbReference type="Proteomes" id="UP000324701">
    <property type="component" value="Unassembled WGS sequence"/>
</dbReference>
<evidence type="ECO:0000313" key="3">
    <source>
        <dbReference type="EMBL" id="KAA1250689.1"/>
    </source>
</evidence>
<dbReference type="OrthoDB" id="4526353at2"/>
<dbReference type="RefSeq" id="WP_149653487.1">
    <property type="nucleotide sequence ID" value="NZ_VTZN01000035.1"/>
</dbReference>
<evidence type="ECO:0000256" key="2">
    <source>
        <dbReference type="SAM" id="Phobius"/>
    </source>
</evidence>
<accession>A0A5B1BU81</accession>
<name>A0A5B1BU81_MYCSI</name>
<feature type="transmembrane region" description="Helical" evidence="2">
    <location>
        <begin position="150"/>
        <end position="168"/>
    </location>
</feature>
<keyword evidence="2" id="KW-0472">Membrane</keyword>
<keyword evidence="2" id="KW-0812">Transmembrane</keyword>
<reference evidence="3 4" key="1">
    <citation type="submission" date="2019-09" db="EMBL/GenBank/DDBJ databases">
        <title>Report of infection by Mycobacterium simiae a patient suffering from pulmonary tuberculosis.</title>
        <authorList>
            <person name="Mohanty P.S."/>
            <person name="Bansal A.K."/>
            <person name="Singh H."/>
            <person name="Sharma S."/>
            <person name="Patil S.A."/>
            <person name="Upadhaya P."/>
            <person name="Singh P.K."/>
            <person name="Kumar D."/>
            <person name="Kumar S."/>
            <person name="Singh R.K."/>
            <person name="Chaudhary B."/>
        </authorList>
    </citation>
    <scope>NUCLEOTIDE SEQUENCE [LARGE SCALE GENOMIC DNA]</scope>
    <source>
        <strain evidence="3 4">JAL-560-SIM</strain>
    </source>
</reference>
<dbReference type="EMBL" id="VTZN01000035">
    <property type="protein sequence ID" value="KAA1250689.1"/>
    <property type="molecule type" value="Genomic_DNA"/>
</dbReference>
<evidence type="ECO:0000313" key="4">
    <source>
        <dbReference type="Proteomes" id="UP000324701"/>
    </source>
</evidence>
<dbReference type="InterPro" id="IPR008979">
    <property type="entry name" value="Galactose-bd-like_sf"/>
</dbReference>